<keyword evidence="2" id="KW-1185">Reference proteome</keyword>
<feature type="non-terminal residue" evidence="1">
    <location>
        <position position="50"/>
    </location>
</feature>
<proteinExistence type="predicted"/>
<comment type="caution">
    <text evidence="1">The sequence shown here is derived from an EMBL/GenBank/DDBJ whole genome shotgun (WGS) entry which is preliminary data.</text>
</comment>
<sequence length="50" mass="5725">MACDLRVQIGHLRGTPSKQINILSQAGLQLFPRCADLHSFDRIFTKREEL</sequence>
<name>A0A392VRE7_9FABA</name>
<accession>A0A392VRE7</accession>
<evidence type="ECO:0000313" key="2">
    <source>
        <dbReference type="Proteomes" id="UP000265520"/>
    </source>
</evidence>
<dbReference type="EMBL" id="LXQA011207679">
    <property type="protein sequence ID" value="MCI89000.1"/>
    <property type="molecule type" value="Genomic_DNA"/>
</dbReference>
<reference evidence="1 2" key="1">
    <citation type="journal article" date="2018" name="Front. Plant Sci.">
        <title>Red Clover (Trifolium pratense) and Zigzag Clover (T. medium) - A Picture of Genomic Similarities and Differences.</title>
        <authorList>
            <person name="Dluhosova J."/>
            <person name="Istvanek J."/>
            <person name="Nedelnik J."/>
            <person name="Repkova J."/>
        </authorList>
    </citation>
    <scope>NUCLEOTIDE SEQUENCE [LARGE SCALE GENOMIC DNA]</scope>
    <source>
        <strain evidence="2">cv. 10/8</strain>
        <tissue evidence="1">Leaf</tissue>
    </source>
</reference>
<dbReference type="AlphaFoldDB" id="A0A392VRE7"/>
<organism evidence="1 2">
    <name type="scientific">Trifolium medium</name>
    <dbReference type="NCBI Taxonomy" id="97028"/>
    <lineage>
        <taxon>Eukaryota</taxon>
        <taxon>Viridiplantae</taxon>
        <taxon>Streptophyta</taxon>
        <taxon>Embryophyta</taxon>
        <taxon>Tracheophyta</taxon>
        <taxon>Spermatophyta</taxon>
        <taxon>Magnoliopsida</taxon>
        <taxon>eudicotyledons</taxon>
        <taxon>Gunneridae</taxon>
        <taxon>Pentapetalae</taxon>
        <taxon>rosids</taxon>
        <taxon>fabids</taxon>
        <taxon>Fabales</taxon>
        <taxon>Fabaceae</taxon>
        <taxon>Papilionoideae</taxon>
        <taxon>50 kb inversion clade</taxon>
        <taxon>NPAAA clade</taxon>
        <taxon>Hologalegina</taxon>
        <taxon>IRL clade</taxon>
        <taxon>Trifolieae</taxon>
        <taxon>Trifolium</taxon>
    </lineage>
</organism>
<dbReference type="Proteomes" id="UP000265520">
    <property type="component" value="Unassembled WGS sequence"/>
</dbReference>
<protein>
    <submittedName>
        <fullName evidence="1">Uncharacterized protein</fullName>
    </submittedName>
</protein>
<evidence type="ECO:0000313" key="1">
    <source>
        <dbReference type="EMBL" id="MCI89000.1"/>
    </source>
</evidence>